<sequence>MTTLTPTPELDAVAALSVESEIGTLREVILHRPGIELNRLTPANREELLFDDVLWQSRARTEHDTFAEALRSRGVVVHLFGDLLHDTLQDGHARSEAIAGTFTEDRFGARLAAALRDQAEDASSPWLADVMLGGLARRDIDTRVGRALALEVAAPDGFLLPPLPNTLFPRDSSAWIYGGVQVNSMAMPARRRESLHVDLVYRHHPLFAGALRYDDPHRVGSAPATEGGDILVIGDRTVLIGMGERSTPPASSGSRRGCSRPGRRTG</sequence>
<evidence type="ECO:0008006" key="6">
    <source>
        <dbReference type="Google" id="ProtNLM"/>
    </source>
</evidence>
<evidence type="ECO:0000256" key="2">
    <source>
        <dbReference type="ARBA" id="ARBA00022801"/>
    </source>
</evidence>
<evidence type="ECO:0000313" key="5">
    <source>
        <dbReference type="Proteomes" id="UP001157034"/>
    </source>
</evidence>
<comment type="similarity">
    <text evidence="1">Belongs to the arginine deiminase family.</text>
</comment>
<evidence type="ECO:0000256" key="1">
    <source>
        <dbReference type="ARBA" id="ARBA00010206"/>
    </source>
</evidence>
<reference evidence="5" key="1">
    <citation type="journal article" date="2019" name="Int. J. Syst. Evol. Microbiol.">
        <title>The Global Catalogue of Microorganisms (GCM) 10K type strain sequencing project: providing services to taxonomists for standard genome sequencing and annotation.</title>
        <authorList>
            <consortium name="The Broad Institute Genomics Platform"/>
            <consortium name="The Broad Institute Genome Sequencing Center for Infectious Disease"/>
            <person name="Wu L."/>
            <person name="Ma J."/>
        </authorList>
    </citation>
    <scope>NUCLEOTIDE SEQUENCE [LARGE SCALE GENOMIC DNA]</scope>
    <source>
        <strain evidence="5">NBRC 108894</strain>
    </source>
</reference>
<dbReference type="EMBL" id="BSVB01000001">
    <property type="protein sequence ID" value="GMA96933.1"/>
    <property type="molecule type" value="Genomic_DNA"/>
</dbReference>
<gene>
    <name evidence="4" type="ORF">GCM10025881_37570</name>
</gene>
<feature type="region of interest" description="Disordered" evidence="3">
    <location>
        <begin position="242"/>
        <end position="266"/>
    </location>
</feature>
<dbReference type="Proteomes" id="UP001157034">
    <property type="component" value="Unassembled WGS sequence"/>
</dbReference>
<comment type="caution">
    <text evidence="4">The sequence shown here is derived from an EMBL/GenBank/DDBJ whole genome shotgun (WGS) entry which is preliminary data.</text>
</comment>
<dbReference type="SUPFAM" id="SSF55909">
    <property type="entry name" value="Pentein"/>
    <property type="match status" value="1"/>
</dbReference>
<dbReference type="Gene3D" id="1.10.3930.10">
    <property type="entry name" value="Arginine deiminase"/>
    <property type="match status" value="1"/>
</dbReference>
<evidence type="ECO:0000256" key="3">
    <source>
        <dbReference type="SAM" id="MobiDB-lite"/>
    </source>
</evidence>
<name>A0ABQ6KC58_9MICO</name>
<dbReference type="Gene3D" id="3.75.10.10">
    <property type="entry name" value="L-arginine/glycine Amidinotransferase, Chain A"/>
    <property type="match status" value="1"/>
</dbReference>
<dbReference type="PANTHER" id="PTHR47271:SF2">
    <property type="entry name" value="ARGININE DEIMINASE"/>
    <property type="match status" value="1"/>
</dbReference>
<proteinExistence type="inferred from homology"/>
<keyword evidence="5" id="KW-1185">Reference proteome</keyword>
<feature type="compositionally biased region" description="Basic residues" evidence="3">
    <location>
        <begin position="257"/>
        <end position="266"/>
    </location>
</feature>
<dbReference type="Pfam" id="PF02274">
    <property type="entry name" value="ADI"/>
    <property type="match status" value="1"/>
</dbReference>
<evidence type="ECO:0000313" key="4">
    <source>
        <dbReference type="EMBL" id="GMA96933.1"/>
    </source>
</evidence>
<dbReference type="InterPro" id="IPR003876">
    <property type="entry name" value="Arg_deiminase"/>
</dbReference>
<dbReference type="PRINTS" id="PR01466">
    <property type="entry name" value="ARGDEIMINASE"/>
</dbReference>
<keyword evidence="2" id="KW-0378">Hydrolase</keyword>
<organism evidence="4 5">
    <name type="scientific">Pseudolysinimonas kribbensis</name>
    <dbReference type="NCBI Taxonomy" id="433641"/>
    <lineage>
        <taxon>Bacteria</taxon>
        <taxon>Bacillati</taxon>
        <taxon>Actinomycetota</taxon>
        <taxon>Actinomycetes</taxon>
        <taxon>Micrococcales</taxon>
        <taxon>Microbacteriaceae</taxon>
        <taxon>Pseudolysinimonas</taxon>
    </lineage>
</organism>
<dbReference type="PANTHER" id="PTHR47271">
    <property type="entry name" value="ARGININE DEIMINASE"/>
    <property type="match status" value="1"/>
</dbReference>
<accession>A0ABQ6KC58</accession>
<protein>
    <recommendedName>
        <fullName evidence="6">Arginine deiminase</fullName>
    </recommendedName>
</protein>